<feature type="compositionally biased region" description="Basic and acidic residues" evidence="1">
    <location>
        <begin position="97"/>
        <end position="108"/>
    </location>
</feature>
<dbReference type="Proteomes" id="UP000295511">
    <property type="component" value="Unassembled WGS sequence"/>
</dbReference>
<name>A0A4R5K5V9_9MICC</name>
<dbReference type="AlphaFoldDB" id="A0A4R5K5V9"/>
<dbReference type="InterPro" id="IPR007419">
    <property type="entry name" value="BFD-like_2Fe2S-bd_dom"/>
</dbReference>
<feature type="region of interest" description="Disordered" evidence="1">
    <location>
        <begin position="71"/>
        <end position="108"/>
    </location>
</feature>
<dbReference type="InterPro" id="IPR041854">
    <property type="entry name" value="BFD-like_2Fe2S-bd_dom_sf"/>
</dbReference>
<reference evidence="3 4" key="1">
    <citation type="submission" date="2019-03" db="EMBL/GenBank/DDBJ databases">
        <title>Whole genome sequence of Arthrobacter sp JH1-1.</title>
        <authorList>
            <person name="Trinh H.N."/>
        </authorList>
    </citation>
    <scope>NUCLEOTIDE SEQUENCE [LARGE SCALE GENOMIC DNA]</scope>
    <source>
        <strain evidence="3 4">JH1-1</strain>
    </source>
</reference>
<evidence type="ECO:0000313" key="3">
    <source>
        <dbReference type="EMBL" id="TDF87872.1"/>
    </source>
</evidence>
<protein>
    <submittedName>
        <fullName evidence="3">(2Fe-2S)-binding protein</fullName>
    </submittedName>
</protein>
<evidence type="ECO:0000313" key="4">
    <source>
        <dbReference type="Proteomes" id="UP000295511"/>
    </source>
</evidence>
<sequence length="108" mass="11453">MGEGKMERVIVCRCEDVYLDDVETSLADADGPISAHELKLQTRAGMGVCQGRTCGPLIHSLLRSHSAVLGDAEIGPASNPPARPMTLMDLAASKSNPESRSECSEANK</sequence>
<evidence type="ECO:0000256" key="1">
    <source>
        <dbReference type="SAM" id="MobiDB-lite"/>
    </source>
</evidence>
<dbReference type="Gene3D" id="1.10.10.1100">
    <property type="entry name" value="BFD-like [2Fe-2S]-binding domain"/>
    <property type="match status" value="1"/>
</dbReference>
<organism evidence="3 4">
    <name type="scientific">Arthrobacter terricola</name>
    <dbReference type="NCBI Taxonomy" id="2547396"/>
    <lineage>
        <taxon>Bacteria</taxon>
        <taxon>Bacillati</taxon>
        <taxon>Actinomycetota</taxon>
        <taxon>Actinomycetes</taxon>
        <taxon>Micrococcales</taxon>
        <taxon>Micrococcaceae</taxon>
        <taxon>Arthrobacter</taxon>
    </lineage>
</organism>
<gene>
    <name evidence="3" type="ORF">E1809_24460</name>
</gene>
<keyword evidence="4" id="KW-1185">Reference proteome</keyword>
<evidence type="ECO:0000259" key="2">
    <source>
        <dbReference type="Pfam" id="PF04324"/>
    </source>
</evidence>
<dbReference type="EMBL" id="SMRU01000049">
    <property type="protein sequence ID" value="TDF87872.1"/>
    <property type="molecule type" value="Genomic_DNA"/>
</dbReference>
<dbReference type="OrthoDB" id="9801699at2"/>
<feature type="domain" description="BFD-like [2Fe-2S]-binding" evidence="2">
    <location>
        <begin position="10"/>
        <end position="63"/>
    </location>
</feature>
<proteinExistence type="predicted"/>
<accession>A0A4R5K5V9</accession>
<comment type="caution">
    <text evidence="3">The sequence shown here is derived from an EMBL/GenBank/DDBJ whole genome shotgun (WGS) entry which is preliminary data.</text>
</comment>
<dbReference type="Pfam" id="PF04324">
    <property type="entry name" value="Fer2_BFD"/>
    <property type="match status" value="1"/>
</dbReference>